<dbReference type="SFLD" id="SFLDG01018">
    <property type="entry name" value="Squalene/Phytoene_Synthase_Lik"/>
    <property type="match status" value="1"/>
</dbReference>
<comment type="caution">
    <text evidence="2">The sequence shown here is derived from an EMBL/GenBank/DDBJ whole genome shotgun (WGS) entry which is preliminary data.</text>
</comment>
<dbReference type="InterPro" id="IPR008949">
    <property type="entry name" value="Isoprenoid_synthase_dom_sf"/>
</dbReference>
<evidence type="ECO:0000256" key="1">
    <source>
        <dbReference type="SAM" id="MobiDB-lite"/>
    </source>
</evidence>
<reference evidence="2 3" key="1">
    <citation type="submission" date="2018-06" db="EMBL/GenBank/DDBJ databases">
        <authorList>
            <consortium name="Pathogen Informatics"/>
            <person name="Doyle S."/>
        </authorList>
    </citation>
    <scope>NUCLEOTIDE SEQUENCE [LARGE SCALE GENOMIC DNA]</scope>
    <source>
        <strain evidence="2 3">NCTC10661</strain>
    </source>
</reference>
<dbReference type="Gene3D" id="1.10.600.10">
    <property type="entry name" value="Farnesyl Diphosphate Synthase"/>
    <property type="match status" value="1"/>
</dbReference>
<keyword evidence="2" id="KW-0808">Transferase</keyword>
<dbReference type="SUPFAM" id="SSF48576">
    <property type="entry name" value="Terpenoid synthases"/>
    <property type="match status" value="1"/>
</dbReference>
<feature type="region of interest" description="Disordered" evidence="1">
    <location>
        <begin position="41"/>
        <end position="68"/>
    </location>
</feature>
<sequence>MRAAGWLTGDAFRPSRAGRAPDALNLREFCIAVPGRTPAWRDDAATRGPARAPGARVRPGRAPADFSRPMTTRTDSAYLLGDLLKNVSRSFYLTLRVLPDGMRDPVGLAYLLARAADTIADTALVAPDRRAALLSELRDEVEQLGDGVALSRALEDVTRMQTDSHEHVLLGSMEPMLALLRAQPDADRASIRKVVATLTAGMVFDLRTFPDEQSGRVASLRTRDELDRYTYLVAGCVGEFWTDMTGMHTPAARGWNLPDMVEKGIRFGKALQMTNILRDCAKDLRIGRCYLPDDVLGAHGLSVADLMLPDASARARGVLVDLLRVTLDQYRDACLYTVAIPRRFVRLRLACLWPIMIGLETLELLAGHDAWLDPAKPAKVPRKRVYRIMASSLALVGSNKAIRARMTALSDAVSAHLVQPVTR</sequence>
<gene>
    <name evidence="2" type="primary">crtM_1</name>
    <name evidence="2" type="ORF">NCTC10661_01251</name>
</gene>
<dbReference type="GO" id="GO:0051996">
    <property type="term" value="F:squalene synthase [NAD(P)H] activity"/>
    <property type="evidence" value="ECO:0007669"/>
    <property type="project" value="UniProtKB-EC"/>
</dbReference>
<evidence type="ECO:0000313" key="3">
    <source>
        <dbReference type="Proteomes" id="UP000250416"/>
    </source>
</evidence>
<accession>A0AAE8NBL8</accession>
<dbReference type="EMBL" id="UARD01000005">
    <property type="protein sequence ID" value="SPV16313.1"/>
    <property type="molecule type" value="Genomic_DNA"/>
</dbReference>
<dbReference type="EC" id="2.5.1.96" evidence="2"/>
<organism evidence="2 3">
    <name type="scientific">Burkholderia cepacia</name>
    <name type="common">Pseudomonas cepacia</name>
    <dbReference type="NCBI Taxonomy" id="292"/>
    <lineage>
        <taxon>Bacteria</taxon>
        <taxon>Pseudomonadati</taxon>
        <taxon>Pseudomonadota</taxon>
        <taxon>Betaproteobacteria</taxon>
        <taxon>Burkholderiales</taxon>
        <taxon>Burkholderiaceae</taxon>
        <taxon>Burkholderia</taxon>
        <taxon>Burkholderia cepacia complex</taxon>
    </lineage>
</organism>
<feature type="compositionally biased region" description="Low complexity" evidence="1">
    <location>
        <begin position="46"/>
        <end position="65"/>
    </location>
</feature>
<evidence type="ECO:0000313" key="2">
    <source>
        <dbReference type="EMBL" id="SPV16313.1"/>
    </source>
</evidence>
<dbReference type="InterPro" id="IPR002060">
    <property type="entry name" value="Squ/phyt_synthse"/>
</dbReference>
<dbReference type="Proteomes" id="UP000250416">
    <property type="component" value="Unassembled WGS sequence"/>
</dbReference>
<dbReference type="Pfam" id="PF00494">
    <property type="entry name" value="SQS_PSY"/>
    <property type="match status" value="1"/>
</dbReference>
<proteinExistence type="predicted"/>
<dbReference type="PANTHER" id="PTHR31480">
    <property type="entry name" value="BIFUNCTIONAL LYCOPENE CYCLASE/PHYTOENE SYNTHASE"/>
    <property type="match status" value="1"/>
</dbReference>
<name>A0AAE8NBL8_BURCE</name>
<dbReference type="SFLD" id="SFLDS00005">
    <property type="entry name" value="Isoprenoid_Synthase_Type_I"/>
    <property type="match status" value="1"/>
</dbReference>
<dbReference type="AlphaFoldDB" id="A0AAE8NBL8"/>
<dbReference type="EC" id="2.5.1.21" evidence="2"/>
<protein>
    <submittedName>
        <fullName evidence="2">Farnesyl-diphosphate farnesyltransferase</fullName>
        <ecNumber evidence="2">2.5.1.21</ecNumber>
        <ecNumber evidence="2">2.5.1.96</ecNumber>
    </submittedName>
</protein>